<comment type="caution">
    <text evidence="2">The sequence shown here is derived from an EMBL/GenBank/DDBJ whole genome shotgun (WGS) entry which is preliminary data.</text>
</comment>
<feature type="compositionally biased region" description="Basic and acidic residues" evidence="1">
    <location>
        <begin position="24"/>
        <end position="47"/>
    </location>
</feature>
<dbReference type="Proteomes" id="UP001295684">
    <property type="component" value="Unassembled WGS sequence"/>
</dbReference>
<protein>
    <submittedName>
        <fullName evidence="2">Uncharacterized protein</fullName>
    </submittedName>
</protein>
<feature type="region of interest" description="Disordered" evidence="1">
    <location>
        <begin position="378"/>
        <end position="428"/>
    </location>
</feature>
<sequence>MQVAKNTSFSKESVGKFSKPPKSLRTDELRRLNLSSPDRREIRNRQVPELLKEKTPQKIEFKAKISRKKYFESLNDVYSKEELPKRFIRNQIDNTDIPGAKSQRLFKGKPRAIMFKYTNIKGNQPSGIKPRKRIKDYNYLDYSDVHRKKDLTRSVEYEGTLSHKQSCYIPVIGDNHALKSLNYDNSSPHKIFQTANSLVQDHSEDLREINNSFTVKSKVEDKISNKMQRNIQQYLTRKRNKESRRYPKPQNYIKISCQNTSPDRSLSNYCSEVSPVRHSLEDQLDKEIKFRHLEPTIDLGYRNITRRHERSRMNNIAVMKEVRTEESLPKILSKKNKESVRAILTRMKNSERLRSKLGRNNSNASNLLEKKLLDRNKSLEDRKQLHTIRNDSRERNMGVPAGPIPKVDFTASTKGGIQSPGLLYGAKS</sequence>
<feature type="compositionally biased region" description="Polar residues" evidence="1">
    <location>
        <begin position="1"/>
        <end position="11"/>
    </location>
</feature>
<reference evidence="2" key="1">
    <citation type="submission" date="2023-07" db="EMBL/GenBank/DDBJ databases">
        <authorList>
            <consortium name="AG Swart"/>
            <person name="Singh M."/>
            <person name="Singh A."/>
            <person name="Seah K."/>
            <person name="Emmerich C."/>
        </authorList>
    </citation>
    <scope>NUCLEOTIDE SEQUENCE</scope>
    <source>
        <strain evidence="2">DP1</strain>
    </source>
</reference>
<feature type="region of interest" description="Disordered" evidence="1">
    <location>
        <begin position="1"/>
        <end position="47"/>
    </location>
</feature>
<name>A0AAD1ULU6_EUPCR</name>
<proteinExistence type="predicted"/>
<dbReference type="EMBL" id="CAMPGE010010396">
    <property type="protein sequence ID" value="CAI2369245.1"/>
    <property type="molecule type" value="Genomic_DNA"/>
</dbReference>
<evidence type="ECO:0000313" key="2">
    <source>
        <dbReference type="EMBL" id="CAI2369245.1"/>
    </source>
</evidence>
<dbReference type="AlphaFoldDB" id="A0AAD1ULU6"/>
<accession>A0AAD1ULU6</accession>
<keyword evidence="3" id="KW-1185">Reference proteome</keyword>
<evidence type="ECO:0000313" key="3">
    <source>
        <dbReference type="Proteomes" id="UP001295684"/>
    </source>
</evidence>
<gene>
    <name evidence="2" type="ORF">ECRASSUSDP1_LOCUS10543</name>
</gene>
<feature type="compositionally biased region" description="Basic and acidic residues" evidence="1">
    <location>
        <begin position="378"/>
        <end position="396"/>
    </location>
</feature>
<organism evidence="2 3">
    <name type="scientific">Euplotes crassus</name>
    <dbReference type="NCBI Taxonomy" id="5936"/>
    <lineage>
        <taxon>Eukaryota</taxon>
        <taxon>Sar</taxon>
        <taxon>Alveolata</taxon>
        <taxon>Ciliophora</taxon>
        <taxon>Intramacronucleata</taxon>
        <taxon>Spirotrichea</taxon>
        <taxon>Hypotrichia</taxon>
        <taxon>Euplotida</taxon>
        <taxon>Euplotidae</taxon>
        <taxon>Moneuplotes</taxon>
    </lineage>
</organism>
<evidence type="ECO:0000256" key="1">
    <source>
        <dbReference type="SAM" id="MobiDB-lite"/>
    </source>
</evidence>